<organism evidence="3 4">
    <name type="scientific">Comamonas antarctica</name>
    <dbReference type="NCBI Taxonomy" id="2743470"/>
    <lineage>
        <taxon>Bacteria</taxon>
        <taxon>Pseudomonadati</taxon>
        <taxon>Pseudomonadota</taxon>
        <taxon>Betaproteobacteria</taxon>
        <taxon>Burkholderiales</taxon>
        <taxon>Comamonadaceae</taxon>
        <taxon>Comamonas</taxon>
    </lineage>
</organism>
<protein>
    <submittedName>
        <fullName evidence="3">DMT family transporter</fullName>
    </submittedName>
</protein>
<dbReference type="Pfam" id="PF00892">
    <property type="entry name" value="EamA"/>
    <property type="match status" value="1"/>
</dbReference>
<dbReference type="GO" id="GO:0016020">
    <property type="term" value="C:membrane"/>
    <property type="evidence" value="ECO:0007669"/>
    <property type="project" value="InterPro"/>
</dbReference>
<gene>
    <name evidence="3" type="ORF">HUK68_01115</name>
</gene>
<dbReference type="InterPro" id="IPR000620">
    <property type="entry name" value="EamA_dom"/>
</dbReference>
<accession>A0A6N1WWJ1</accession>
<evidence type="ECO:0000256" key="1">
    <source>
        <dbReference type="SAM" id="Phobius"/>
    </source>
</evidence>
<dbReference type="RefSeq" id="WP_175502535.1">
    <property type="nucleotide sequence ID" value="NZ_CP054840.1"/>
</dbReference>
<keyword evidence="4" id="KW-1185">Reference proteome</keyword>
<dbReference type="AlphaFoldDB" id="A0A6N1WWJ1"/>
<feature type="domain" description="EamA" evidence="2">
    <location>
        <begin position="17"/>
        <end position="149"/>
    </location>
</feature>
<dbReference type="PANTHER" id="PTHR22911">
    <property type="entry name" value="ACYL-MALONYL CONDENSING ENZYME-RELATED"/>
    <property type="match status" value="1"/>
</dbReference>
<feature type="transmembrane region" description="Helical" evidence="1">
    <location>
        <begin position="217"/>
        <end position="237"/>
    </location>
</feature>
<dbReference type="EMBL" id="CP054840">
    <property type="protein sequence ID" value="QKV51599.1"/>
    <property type="molecule type" value="Genomic_DNA"/>
</dbReference>
<feature type="transmembrane region" description="Helical" evidence="1">
    <location>
        <begin position="249"/>
        <end position="268"/>
    </location>
</feature>
<proteinExistence type="predicted"/>
<feature type="transmembrane region" description="Helical" evidence="1">
    <location>
        <begin position="133"/>
        <end position="150"/>
    </location>
</feature>
<sequence>MSSWFTRLAPATRSALTGIGLTVCACALFALLDSATKFSGQFLPMLLVVWLRYLAQALVTAALVVPRHGLAILRTQHPRFQFSRAACGLAITCIAFFCIQSMPLGNFTAIWSASPLLIVVASAWLFKERISAARLVLLLIGLASVILIVRPESTDQPLGWRSLLPMALLLCGTGYQLLGSRLARLDEPATTQLYTTWLPLLLTAPLLPWFWQSVGSWQLWAAVLVMGTCSGIGHLLLLQAYRAATPATISPFLYSQIGFAMAMGWLFFGQVPDQLSLIGMAGVVLAGMAGIFLSLRESR</sequence>
<feature type="transmembrane region" description="Helical" evidence="1">
    <location>
        <begin position="274"/>
        <end position="295"/>
    </location>
</feature>
<evidence type="ECO:0000259" key="2">
    <source>
        <dbReference type="Pfam" id="PF00892"/>
    </source>
</evidence>
<dbReference type="SUPFAM" id="SSF103481">
    <property type="entry name" value="Multidrug resistance efflux transporter EmrE"/>
    <property type="match status" value="2"/>
</dbReference>
<dbReference type="Proteomes" id="UP000509579">
    <property type="component" value="Chromosome"/>
</dbReference>
<dbReference type="PANTHER" id="PTHR22911:SF103">
    <property type="entry name" value="BLR2811 PROTEIN"/>
    <property type="match status" value="1"/>
</dbReference>
<feature type="transmembrane region" description="Helical" evidence="1">
    <location>
        <begin position="191"/>
        <end position="211"/>
    </location>
</feature>
<name>A0A6N1WWJ1_9BURK</name>
<dbReference type="KEGG" id="aant:HUK68_01115"/>
<dbReference type="InterPro" id="IPR037185">
    <property type="entry name" value="EmrE-like"/>
</dbReference>
<feature type="transmembrane region" description="Helical" evidence="1">
    <location>
        <begin position="50"/>
        <end position="70"/>
    </location>
</feature>
<keyword evidence="1" id="KW-0812">Transmembrane</keyword>
<keyword evidence="1" id="KW-0472">Membrane</keyword>
<feature type="transmembrane region" description="Helical" evidence="1">
    <location>
        <begin position="108"/>
        <end position="126"/>
    </location>
</feature>
<evidence type="ECO:0000313" key="4">
    <source>
        <dbReference type="Proteomes" id="UP000509579"/>
    </source>
</evidence>
<evidence type="ECO:0000313" key="3">
    <source>
        <dbReference type="EMBL" id="QKV51599.1"/>
    </source>
</evidence>
<dbReference type="PROSITE" id="PS51257">
    <property type="entry name" value="PROKAR_LIPOPROTEIN"/>
    <property type="match status" value="1"/>
</dbReference>
<feature type="transmembrane region" description="Helical" evidence="1">
    <location>
        <begin position="82"/>
        <end position="102"/>
    </location>
</feature>
<keyword evidence="1" id="KW-1133">Transmembrane helix</keyword>
<feature type="transmembrane region" description="Helical" evidence="1">
    <location>
        <begin position="162"/>
        <end position="179"/>
    </location>
</feature>
<reference evidence="3 4" key="1">
    <citation type="submission" date="2020-06" db="EMBL/GenBank/DDBJ databases">
        <title>Acidovorax antarctica sp. nov., isolated from Corinth ice sheet soil, Antarctic Fields Peninsula.</title>
        <authorList>
            <person name="Xu Q."/>
            <person name="Peng F."/>
        </authorList>
    </citation>
    <scope>NUCLEOTIDE SEQUENCE [LARGE SCALE GENOMIC DNA]</scope>
    <source>
        <strain evidence="3 4">16-35-5</strain>
    </source>
</reference>